<dbReference type="EMBL" id="CAJHUC010000382">
    <property type="protein sequence ID" value="CAD7695727.1"/>
    <property type="molecule type" value="Genomic_DNA"/>
</dbReference>
<dbReference type="Gene3D" id="3.30.70.260">
    <property type="match status" value="1"/>
</dbReference>
<dbReference type="Proteomes" id="UP000708148">
    <property type="component" value="Unassembled WGS sequence"/>
</dbReference>
<feature type="domain" description="ACT" evidence="3">
    <location>
        <begin position="212"/>
        <end position="289"/>
    </location>
</feature>
<dbReference type="PROSITE" id="PS51671">
    <property type="entry name" value="ACT"/>
    <property type="match status" value="1"/>
</dbReference>
<evidence type="ECO:0000313" key="4">
    <source>
        <dbReference type="EMBL" id="CAD7695727.1"/>
    </source>
</evidence>
<dbReference type="CDD" id="cd04873">
    <property type="entry name" value="ACT_UUR-ACR-like"/>
    <property type="match status" value="1"/>
</dbReference>
<gene>
    <name evidence="4" type="ORF">OSTQU699_LOCUS1088</name>
</gene>
<name>A0A8S1IQ01_9CHLO</name>
<dbReference type="PANTHER" id="PTHR31096">
    <property type="entry name" value="ACT DOMAIN-CONTAINING PROTEIN ACR4-RELATED"/>
    <property type="match status" value="1"/>
</dbReference>
<dbReference type="InterPro" id="IPR045865">
    <property type="entry name" value="ACT-like_dom_sf"/>
</dbReference>
<dbReference type="InterPro" id="IPR002912">
    <property type="entry name" value="ACT_dom"/>
</dbReference>
<organism evidence="4 5">
    <name type="scientific">Ostreobium quekettii</name>
    <dbReference type="NCBI Taxonomy" id="121088"/>
    <lineage>
        <taxon>Eukaryota</taxon>
        <taxon>Viridiplantae</taxon>
        <taxon>Chlorophyta</taxon>
        <taxon>core chlorophytes</taxon>
        <taxon>Ulvophyceae</taxon>
        <taxon>TCBD clade</taxon>
        <taxon>Bryopsidales</taxon>
        <taxon>Ostreobineae</taxon>
        <taxon>Ostreobiaceae</taxon>
        <taxon>Ostreobium</taxon>
    </lineage>
</organism>
<dbReference type="SUPFAM" id="SSF55021">
    <property type="entry name" value="ACT-like"/>
    <property type="match status" value="1"/>
</dbReference>
<protein>
    <recommendedName>
        <fullName evidence="3">ACT domain-containing protein</fullName>
    </recommendedName>
</protein>
<proteinExistence type="predicted"/>
<keyword evidence="5" id="KW-1185">Reference proteome</keyword>
<accession>A0A8S1IQ01</accession>
<dbReference type="AlphaFoldDB" id="A0A8S1IQ01"/>
<dbReference type="Pfam" id="PF01842">
    <property type="entry name" value="ACT"/>
    <property type="match status" value="1"/>
</dbReference>
<evidence type="ECO:0000313" key="5">
    <source>
        <dbReference type="Proteomes" id="UP000708148"/>
    </source>
</evidence>
<evidence type="ECO:0000259" key="3">
    <source>
        <dbReference type="PROSITE" id="PS51671"/>
    </source>
</evidence>
<dbReference type="PANTHER" id="PTHR31096:SF60">
    <property type="entry name" value="ACT DOMAIN-CONTAINING PROTEIN ACR12"/>
    <property type="match status" value="1"/>
</dbReference>
<sequence length="290" mass="31191">MATGASQIGCACPEARAAPARPCAARGRHHAPGAHRLGGIRLAAMPRGRPAVSASATASEATGPAPPEVTPIVKIDNLHDPFATVVTVQFGSGAGDLLGELLDTVGALRNLGLNIKRAKVDSSDPASRHRFYVTDAATSEKIVKSSRLEQIRLTILNNMTTFHPESADRLSYGPRVRRAASRDATEPLGPSHRNAVDTTIRIREDDTGSHSEVFITTWDRPGLLVDIVATLKDLNVNVVSAEVDTVGTEAQDEFFVTYRGEPLNASMTELVRNALQYFLSLAEIEREESY</sequence>
<comment type="caution">
    <text evidence="4">The sequence shown here is derived from an EMBL/GenBank/DDBJ whole genome shotgun (WGS) entry which is preliminary data.</text>
</comment>
<evidence type="ECO:0000256" key="2">
    <source>
        <dbReference type="SAM" id="MobiDB-lite"/>
    </source>
</evidence>
<feature type="compositionally biased region" description="Low complexity" evidence="2">
    <location>
        <begin position="50"/>
        <end position="63"/>
    </location>
</feature>
<feature type="region of interest" description="Disordered" evidence="2">
    <location>
        <begin position="48"/>
        <end position="67"/>
    </location>
</feature>
<reference evidence="4" key="1">
    <citation type="submission" date="2020-12" db="EMBL/GenBank/DDBJ databases">
        <authorList>
            <person name="Iha C."/>
        </authorList>
    </citation>
    <scope>NUCLEOTIDE SEQUENCE</scope>
</reference>
<evidence type="ECO:0000256" key="1">
    <source>
        <dbReference type="ARBA" id="ARBA00022737"/>
    </source>
</evidence>
<keyword evidence="1" id="KW-0677">Repeat</keyword>
<dbReference type="OrthoDB" id="496180at2759"/>
<dbReference type="InterPro" id="IPR040217">
    <property type="entry name" value="ACR1-12"/>
</dbReference>